<gene>
    <name evidence="1" type="ORF">EZ437_15875</name>
</gene>
<dbReference type="Proteomes" id="UP000293347">
    <property type="component" value="Unassembled WGS sequence"/>
</dbReference>
<dbReference type="OrthoDB" id="749406at2"/>
<accession>A0A4R0NHW7</accession>
<proteinExistence type="predicted"/>
<protein>
    <submittedName>
        <fullName evidence="1">Esterase</fullName>
    </submittedName>
</protein>
<evidence type="ECO:0000313" key="1">
    <source>
        <dbReference type="EMBL" id="TCD00191.1"/>
    </source>
</evidence>
<name>A0A4R0NHW7_9SPHI</name>
<dbReference type="SUPFAM" id="SSF53474">
    <property type="entry name" value="alpha/beta-Hydrolases"/>
    <property type="match status" value="1"/>
</dbReference>
<sequence>MRKLILICAIAIVYTSCSKEPAIVDTDLDSGTFFDQSVYQPEKYLVSVARPNPTALEAQKPVVIAIHGYGASTFEWDEFRTWAGARTDFSISQVLLGGHGRDYQTFKAASWKDWRQPIVNEYEALERQGYTNISFAGSSTGCTLILEMLADGYFEGHIKPKHVFLVDPIVVPGDKSLSLVGALGPILGYTTVDNTKAEEKYYYHYRPYETLKELRSVINVVRKELEDGVKLPAGCSLTVFKSEKDNVADPVSAVMIYKGVRTSAGGRIDVNMVASSLHVYTRLSGRDIAGSAKDLENQRTTFTNMAAALVRVK</sequence>
<dbReference type="AlphaFoldDB" id="A0A4R0NHW7"/>
<keyword evidence="2" id="KW-1185">Reference proteome</keyword>
<dbReference type="EMBL" id="SJSL01000004">
    <property type="protein sequence ID" value="TCD00191.1"/>
    <property type="molecule type" value="Genomic_DNA"/>
</dbReference>
<dbReference type="InterPro" id="IPR029058">
    <property type="entry name" value="AB_hydrolase_fold"/>
</dbReference>
<comment type="caution">
    <text evidence="1">The sequence shown here is derived from an EMBL/GenBank/DDBJ whole genome shotgun (WGS) entry which is preliminary data.</text>
</comment>
<reference evidence="1 2" key="1">
    <citation type="submission" date="2019-02" db="EMBL/GenBank/DDBJ databases">
        <title>Pedobacter sp. RP-1-14 sp. nov., isolated from Arctic soil.</title>
        <authorList>
            <person name="Dahal R.H."/>
        </authorList>
    </citation>
    <scope>NUCLEOTIDE SEQUENCE [LARGE SCALE GENOMIC DNA]</scope>
    <source>
        <strain evidence="1 2">RP-1-14</strain>
    </source>
</reference>
<evidence type="ECO:0000313" key="2">
    <source>
        <dbReference type="Proteomes" id="UP000293347"/>
    </source>
</evidence>
<dbReference type="Gene3D" id="3.40.50.1820">
    <property type="entry name" value="alpha/beta hydrolase"/>
    <property type="match status" value="1"/>
</dbReference>
<dbReference type="RefSeq" id="WP_131597046.1">
    <property type="nucleotide sequence ID" value="NZ_SJSL01000004.1"/>
</dbReference>
<organism evidence="1 2">
    <name type="scientific">Pedobacter psychroterrae</name>
    <dbReference type="NCBI Taxonomy" id="2530453"/>
    <lineage>
        <taxon>Bacteria</taxon>
        <taxon>Pseudomonadati</taxon>
        <taxon>Bacteroidota</taxon>
        <taxon>Sphingobacteriia</taxon>
        <taxon>Sphingobacteriales</taxon>
        <taxon>Sphingobacteriaceae</taxon>
        <taxon>Pedobacter</taxon>
    </lineage>
</organism>